<dbReference type="PANTHER" id="PTHR19229:SF36">
    <property type="entry name" value="ATP-BINDING CASSETTE SUB-FAMILY A MEMBER 2"/>
    <property type="match status" value="1"/>
</dbReference>
<evidence type="ECO:0000256" key="3">
    <source>
        <dbReference type="SAM" id="Phobius"/>
    </source>
</evidence>
<accession>A0A819JF18</accession>
<organism evidence="5 6">
    <name type="scientific">Rotaria sordida</name>
    <dbReference type="NCBI Taxonomy" id="392033"/>
    <lineage>
        <taxon>Eukaryota</taxon>
        <taxon>Metazoa</taxon>
        <taxon>Spiralia</taxon>
        <taxon>Gnathifera</taxon>
        <taxon>Rotifera</taxon>
        <taxon>Eurotatoria</taxon>
        <taxon>Bdelloidea</taxon>
        <taxon>Philodinida</taxon>
        <taxon>Philodinidae</taxon>
        <taxon>Rotaria</taxon>
    </lineage>
</organism>
<evidence type="ECO:0000256" key="2">
    <source>
        <dbReference type="ARBA" id="ARBA00022737"/>
    </source>
</evidence>
<keyword evidence="2" id="KW-0677">Repeat</keyword>
<dbReference type="AlphaFoldDB" id="A0A819JF18"/>
<proteinExistence type="predicted"/>
<dbReference type="InterPro" id="IPR026082">
    <property type="entry name" value="ABCA"/>
</dbReference>
<feature type="domain" description="ABCA1-4-like C-terminal R2 regulatory" evidence="4">
    <location>
        <begin position="20"/>
        <end position="104"/>
    </location>
</feature>
<evidence type="ECO:0000313" key="5">
    <source>
        <dbReference type="EMBL" id="CAF3929055.1"/>
    </source>
</evidence>
<feature type="transmembrane region" description="Helical" evidence="3">
    <location>
        <begin position="146"/>
        <end position="170"/>
    </location>
</feature>
<evidence type="ECO:0000256" key="1">
    <source>
        <dbReference type="ARBA" id="ARBA00022448"/>
    </source>
</evidence>
<gene>
    <name evidence="5" type="ORF">FNK824_LOCUS22041</name>
</gene>
<dbReference type="GO" id="GO:0140359">
    <property type="term" value="F:ABC-type transporter activity"/>
    <property type="evidence" value="ECO:0007669"/>
    <property type="project" value="InterPro"/>
</dbReference>
<evidence type="ECO:0000313" key="6">
    <source>
        <dbReference type="Proteomes" id="UP000663874"/>
    </source>
</evidence>
<dbReference type="Proteomes" id="UP000663874">
    <property type="component" value="Unassembled WGS sequence"/>
</dbReference>
<dbReference type="GO" id="GO:0016020">
    <property type="term" value="C:membrane"/>
    <property type="evidence" value="ECO:0007669"/>
    <property type="project" value="InterPro"/>
</dbReference>
<dbReference type="Pfam" id="PF23321">
    <property type="entry name" value="R1_ABCA1"/>
    <property type="match status" value="1"/>
</dbReference>
<reference evidence="5" key="1">
    <citation type="submission" date="2021-02" db="EMBL/GenBank/DDBJ databases">
        <authorList>
            <person name="Nowell W R."/>
        </authorList>
    </citation>
    <scope>NUCLEOTIDE SEQUENCE</scope>
</reference>
<dbReference type="EMBL" id="CAJOBE010004379">
    <property type="protein sequence ID" value="CAF3929055.1"/>
    <property type="molecule type" value="Genomic_DNA"/>
</dbReference>
<comment type="caution">
    <text evidence="5">The sequence shown here is derived from an EMBL/GenBank/DDBJ whole genome shotgun (WGS) entry which is preliminary data.</text>
</comment>
<dbReference type="GO" id="GO:0005319">
    <property type="term" value="F:lipid transporter activity"/>
    <property type="evidence" value="ECO:0007669"/>
    <property type="project" value="TreeGrafter"/>
</dbReference>
<sequence>MKMGQFMCLGNLQHLRNRFGNGYAIKVKVVGDNVDNIKTQLMSDLPGIEIQDQHNEVLFCNVPFSHSSTDGRNSTQLPYNLAHVFEILNKKKEQKIIESYSVTQTTLEQIFVQLAGEDEDILSDQKDNKNKQSKKFYLFYSFENNIIYIIIVVVFCYNNNFKFFFLFLAIPPMTTRL</sequence>
<keyword evidence="1" id="KW-0813">Transport</keyword>
<dbReference type="InterPro" id="IPR056264">
    <property type="entry name" value="R2_ABCA1-4-like"/>
</dbReference>
<name>A0A819JF18_9BILA</name>
<dbReference type="PANTHER" id="PTHR19229">
    <property type="entry name" value="ATP-BINDING CASSETTE TRANSPORTER SUBFAMILY A ABCA"/>
    <property type="match status" value="1"/>
</dbReference>
<keyword evidence="3" id="KW-0812">Transmembrane</keyword>
<protein>
    <recommendedName>
        <fullName evidence="4">ABCA1-4-like C-terminal R2 regulatory domain-containing protein</fullName>
    </recommendedName>
</protein>
<keyword evidence="3" id="KW-0472">Membrane</keyword>
<evidence type="ECO:0000259" key="4">
    <source>
        <dbReference type="Pfam" id="PF23321"/>
    </source>
</evidence>
<keyword evidence="3" id="KW-1133">Transmembrane helix</keyword>